<feature type="compositionally biased region" description="Polar residues" evidence="1">
    <location>
        <begin position="84"/>
        <end position="113"/>
    </location>
</feature>
<reference evidence="3" key="1">
    <citation type="submission" date="2017-02" db="UniProtKB">
        <authorList>
            <consortium name="WormBaseParasite"/>
        </authorList>
    </citation>
    <scope>IDENTIFICATION</scope>
</reference>
<feature type="compositionally biased region" description="Basic and acidic residues" evidence="1">
    <location>
        <begin position="168"/>
        <end position="181"/>
    </location>
</feature>
<feature type="region of interest" description="Disordered" evidence="1">
    <location>
        <begin position="146"/>
        <end position="190"/>
    </location>
</feature>
<feature type="compositionally biased region" description="Polar residues" evidence="1">
    <location>
        <begin position="16"/>
        <end position="30"/>
    </location>
</feature>
<feature type="region of interest" description="Disordered" evidence="1">
    <location>
        <begin position="1"/>
        <end position="113"/>
    </location>
</feature>
<name>A0A0R3RH39_9BILA</name>
<dbReference type="Proteomes" id="UP000050640">
    <property type="component" value="Unplaced"/>
</dbReference>
<organism evidence="2 3">
    <name type="scientific">Elaeophora elaphi</name>
    <dbReference type="NCBI Taxonomy" id="1147741"/>
    <lineage>
        <taxon>Eukaryota</taxon>
        <taxon>Metazoa</taxon>
        <taxon>Ecdysozoa</taxon>
        <taxon>Nematoda</taxon>
        <taxon>Chromadorea</taxon>
        <taxon>Rhabditida</taxon>
        <taxon>Spirurina</taxon>
        <taxon>Spiruromorpha</taxon>
        <taxon>Filarioidea</taxon>
        <taxon>Onchocercidae</taxon>
        <taxon>Elaeophora</taxon>
    </lineage>
</organism>
<proteinExistence type="predicted"/>
<feature type="region of interest" description="Disordered" evidence="1">
    <location>
        <begin position="544"/>
        <end position="569"/>
    </location>
</feature>
<feature type="compositionally biased region" description="Polar residues" evidence="1">
    <location>
        <begin position="149"/>
        <end position="167"/>
    </location>
</feature>
<dbReference type="STRING" id="1147741.A0A0R3RH39"/>
<evidence type="ECO:0000313" key="3">
    <source>
        <dbReference type="WBParaSite" id="EEL_0000074601-mRNA-1"/>
    </source>
</evidence>
<evidence type="ECO:0000256" key="1">
    <source>
        <dbReference type="SAM" id="MobiDB-lite"/>
    </source>
</evidence>
<protein>
    <submittedName>
        <fullName evidence="3">F-box domain-containing protein</fullName>
    </submittedName>
</protein>
<accession>A0A0R3RH39</accession>
<dbReference type="AlphaFoldDB" id="A0A0R3RH39"/>
<dbReference type="WBParaSite" id="EEL_0000074601-mRNA-1">
    <property type="protein sequence ID" value="EEL_0000074601-mRNA-1"/>
    <property type="gene ID" value="EEL_0000074601"/>
</dbReference>
<evidence type="ECO:0000313" key="2">
    <source>
        <dbReference type="Proteomes" id="UP000050640"/>
    </source>
</evidence>
<sequence>RITGTTVQKQEGKTGTPVQNQEETTGTPGQKQERIIGTPMQQQEGRSMQKQERTTGTPVQTQEETRARTQKQDVTTKILAGEQNEISTLMQRQESATNTPQQKQEGTSGTLVQEQERAAGIVAQKEETVKKTLQKDETTLEMLVKEQEGTSGTSMQTQEEATKSAVQRQEEAGAKPSDTSKNKKSVSAASSLGMEPTVTYMKPPTVTFFPSQGEHLMPSATQYGSVPAPPFPQQAAMQMVETPIYGTVPVPQYPVQPEMQMLETRSGPLYSQVPQQYELVPVQSYPVQPEMQMMETPSGPLYSQIPQQYESVPLLSQFPHPGLPAPPMAGIPPQPLPGQVMPQLPPPIPELPVPPIAGIPTQPLPGQVMPLFAPPIPGLPAPPMAGIPIQPLSGQVRTQFAPPVPGLPAAPVARISCQPLYGEVVPQFPPPIHRLPPPPVAGIPTEPLPGQVLQQFVTPHPGQFQLTPGSSVPPVPGLPQYDHLYFQAPPRMFPESKARQYRGQTQQHKYHYKAEGIVVTEVTVCLSKPTVKISVAGGKLEGRKIDTERKGSKTKDEPKQKKEVELETSQGKSIINEPSQVHFIYADGSMVRVAISGKKDISQQSKIRRWPHARKHRCDRLLVKRQAQMIEKLFLYGLPDSVSHCALYNPIHFTHLLQFPSFPLLSAKVFIRLYSSVAQFNSIMLLLGSTFYLQESSGMAHSDETLVASLENMPEKVLVKIFKLIAQEQNNNPNVSIHKMYRLKSICRRFNEVLENNAKILPRYQISGIRLRPKKVGLLGELVMVYRYGTGAFEPPCACLDLSDMSSFLRHDIINGFVHVDRMELTDRLFVTLNELIYTENVQKIIFSKIISVGLTPDSGLCTFLDKFPRLMDLWFFGNYNESQLGLDHSEVVMQMQRSECGNGLLTGKDIKAMMEQMKYKKKNQIKRSKMRAAVRGKKAAQSRAHIQTKTIFQGREPVQSEGVQKETFQ</sequence>
<feature type="compositionally biased region" description="Basic and acidic residues" evidence="1">
    <location>
        <begin position="544"/>
        <end position="565"/>
    </location>
</feature>
<keyword evidence="2" id="KW-1185">Reference proteome</keyword>